<dbReference type="AlphaFoldDB" id="A0A0P1HEB2"/>
<dbReference type="RefSeq" id="WP_058287946.1">
    <property type="nucleotide sequence ID" value="NZ_CP041159.1"/>
</dbReference>
<proteinExistence type="predicted"/>
<evidence type="ECO:0000313" key="1">
    <source>
        <dbReference type="EMBL" id="CUI01971.1"/>
    </source>
</evidence>
<reference evidence="1 3" key="1">
    <citation type="submission" date="2015-09" db="EMBL/GenBank/DDBJ databases">
        <authorList>
            <consortium name="Swine Surveillance"/>
        </authorList>
    </citation>
    <scope>NUCLEOTIDE SEQUENCE [LARGE SCALE GENOMIC DNA]</scope>
    <source>
        <strain evidence="1 3">CECT 8399</strain>
    </source>
</reference>
<reference evidence="2" key="2">
    <citation type="submission" date="2021-08" db="EMBL/GenBank/DDBJ databases">
        <authorList>
            <person name="Nwanade C."/>
            <person name="Wang M."/>
            <person name="Masoudi A."/>
            <person name="Yu Z."/>
            <person name="Liu J."/>
        </authorList>
    </citation>
    <scope>NUCLEOTIDE SEQUENCE</scope>
    <source>
        <strain evidence="2">S166</strain>
    </source>
</reference>
<gene>
    <name evidence="2" type="ORF">K3718_11160</name>
    <name evidence="1" type="ORF">PHA8399_04127</name>
</gene>
<dbReference type="EMBL" id="CYSR01000040">
    <property type="protein sequence ID" value="CUI01971.1"/>
    <property type="molecule type" value="Genomic_DNA"/>
</dbReference>
<accession>A0A0P1HEB2</accession>
<evidence type="ECO:0000313" key="2">
    <source>
        <dbReference type="EMBL" id="UWQ40127.1"/>
    </source>
</evidence>
<dbReference type="STRING" id="1396826.PHA8399_04127"/>
<dbReference type="Proteomes" id="UP000051326">
    <property type="component" value="Unassembled WGS sequence"/>
</dbReference>
<dbReference type="Proteomes" id="UP001058514">
    <property type="component" value="Chromosome"/>
</dbReference>
<evidence type="ECO:0000313" key="4">
    <source>
        <dbReference type="Proteomes" id="UP001058514"/>
    </source>
</evidence>
<evidence type="ECO:0000313" key="3">
    <source>
        <dbReference type="Proteomes" id="UP000051326"/>
    </source>
</evidence>
<name>A0A0P1HEB2_9RHOB</name>
<protein>
    <submittedName>
        <fullName evidence="1">Type IV pilus biogenesis protein PilP</fullName>
    </submittedName>
</protein>
<organism evidence="1 3">
    <name type="scientific">Leisingera aquaemixtae</name>
    <dbReference type="NCBI Taxonomy" id="1396826"/>
    <lineage>
        <taxon>Bacteria</taxon>
        <taxon>Pseudomonadati</taxon>
        <taxon>Pseudomonadota</taxon>
        <taxon>Alphaproteobacteria</taxon>
        <taxon>Rhodobacterales</taxon>
        <taxon>Roseobacteraceae</taxon>
        <taxon>Leisingera</taxon>
    </lineage>
</organism>
<sequence>MANAETAGGTPAKVAGLATQGNAVNRNRLNLLGIYGPENSLTALVRLPNGRTKTVTRGTRLSSLGQVVAIDAEGLVLSANGETKRLPMPGS</sequence>
<keyword evidence="4" id="KW-1185">Reference proteome</keyword>
<dbReference type="EMBL" id="CP081051">
    <property type="protein sequence ID" value="UWQ40127.1"/>
    <property type="molecule type" value="Genomic_DNA"/>
</dbReference>